<gene>
    <name evidence="2" type="ORF">KFV11_01800</name>
</gene>
<evidence type="ECO:0000256" key="1">
    <source>
        <dbReference type="SAM" id="Phobius"/>
    </source>
</evidence>
<sequence length="62" mass="7653">MLKKQFIMSGILLITFLLLSNGKDVKDNPWLLLVYIILIFFYAFIRWLWESEPYQWRKKDKK</sequence>
<dbReference type="RefSeq" id="WP_254250183.1">
    <property type="nucleotide sequence ID" value="NZ_CP073809.1"/>
</dbReference>
<dbReference type="AlphaFoldDB" id="A0A9Q9BVT2"/>
<feature type="transmembrane region" description="Helical" evidence="1">
    <location>
        <begin position="32"/>
        <end position="49"/>
    </location>
</feature>
<organism evidence="2 3">
    <name type="scientific">Macrococcus equipercicus</name>
    <dbReference type="NCBI Taxonomy" id="69967"/>
    <lineage>
        <taxon>Bacteria</taxon>
        <taxon>Bacillati</taxon>
        <taxon>Bacillota</taxon>
        <taxon>Bacilli</taxon>
        <taxon>Bacillales</taxon>
        <taxon>Staphylococcaceae</taxon>
        <taxon>Macrococcus</taxon>
    </lineage>
</organism>
<reference evidence="2" key="1">
    <citation type="submission" date="2021-04" db="EMBL/GenBank/DDBJ databases">
        <title>Complete Genome Sequences of Macrococcus spp. from dog and cattle.</title>
        <authorList>
            <person name="Schwendener S."/>
            <person name="Perreten V."/>
        </authorList>
    </citation>
    <scope>NUCLEOTIDE SEQUENCE</scope>
    <source>
        <strain evidence="2">Epi0143-OL</strain>
    </source>
</reference>
<proteinExistence type="predicted"/>
<dbReference type="EMBL" id="CP073809">
    <property type="protein sequence ID" value="UTH14132.1"/>
    <property type="molecule type" value="Genomic_DNA"/>
</dbReference>
<keyword evidence="1" id="KW-1133">Transmembrane helix</keyword>
<keyword evidence="1" id="KW-0472">Membrane</keyword>
<evidence type="ECO:0000313" key="2">
    <source>
        <dbReference type="EMBL" id="UTH14132.1"/>
    </source>
</evidence>
<accession>A0A9Q9BVT2</accession>
<name>A0A9Q9BVT2_9STAP</name>
<keyword evidence="1" id="KW-0812">Transmembrane</keyword>
<dbReference type="Proteomes" id="UP001057381">
    <property type="component" value="Chromosome"/>
</dbReference>
<dbReference type="KEGG" id="mequ:KFV11_01800"/>
<evidence type="ECO:0000313" key="3">
    <source>
        <dbReference type="Proteomes" id="UP001057381"/>
    </source>
</evidence>
<protein>
    <submittedName>
        <fullName evidence="2">Uncharacterized protein</fullName>
    </submittedName>
</protein>